<organism evidence="3 4">
    <name type="scientific">Desulfobacula phenolica</name>
    <dbReference type="NCBI Taxonomy" id="90732"/>
    <lineage>
        <taxon>Bacteria</taxon>
        <taxon>Pseudomonadati</taxon>
        <taxon>Thermodesulfobacteriota</taxon>
        <taxon>Desulfobacteria</taxon>
        <taxon>Desulfobacterales</taxon>
        <taxon>Desulfobacteraceae</taxon>
        <taxon>Desulfobacula</taxon>
    </lineage>
</organism>
<dbReference type="Proteomes" id="UP000199608">
    <property type="component" value="Unassembled WGS sequence"/>
</dbReference>
<evidence type="ECO:0000259" key="2">
    <source>
        <dbReference type="Pfam" id="PF00656"/>
    </source>
</evidence>
<keyword evidence="1" id="KW-0732">Signal</keyword>
<dbReference type="Gene3D" id="3.40.50.1460">
    <property type="match status" value="1"/>
</dbReference>
<protein>
    <submittedName>
        <fullName evidence="3">Caspase domain-containing protein</fullName>
    </submittedName>
</protein>
<sequence>MTFIILQKILNKTLMLLVCAFFLFPSLLFADDTNTGGDNISHDGAIIKTIVNIPHYKEVNIVHKINERLLATYSKHDKKLKIWDRSKFLLIAEYDPTEGEVNQLFSIGGQLFAKSQSAFYRIDLARDSIEKILSDVSLSSITIINNRFIVFIDNRARYRARIISYDYLSGKLKSMPYDMNVCGACSLDKIFFSNNKYYVPVNFDGVSFQVYDKDFNLIEIYTTWFKEKYKTMNVKVYSKFNINSIKKIPNIVPISENAEGISNTLKTKLVESKIKLKSKIKNYIKIEESNYSIKNERTGNVAGFPLRKFYLFNKQSGKSKLITAGNEEYAASNVTKFTEEFIDIQNEVVGIRCHSYGTESFFIFDFSGDLLGESQQFDLDEIDIVPIENYLLLINYTKGNIISYDLKKQSRVVKYRKENIEGQKISMMIGAAYQSDSPKLKKSHIFNDVFDIVDINISGVLLTTILANNCIKTWNLSTGKLLATKYTINESTDVIVTPEGYFTGKGSYQDYVHFVDNRFNVYYFTQFARRFYRPEIVQLSLSGKSPSDVESIESVIANQKAPSIKIISPDNNYRTSNDTATVKVKILDGGGGIGDVYLYLNDVLVSIYTKGIKIVPSEKSKLFSFKISLSEGKNKIKVIAYNKANSMSSEPDNIVLISNYKFDAPSLYILAVGIDTYENNELNLRYAVADLELFTKNIEQLSAPLFKNVNIISLSSPHDTTKEALSRAFNRLSLDVRAGDYFIFYNSSHGYIASFNNGDSKFFLITSDVIFLDPENLKKYAISQDELVSLIGNIPAQNKIMILDTCHSGEAGRIIQMAAMSGKQKTYTRALSSATAMQLLKMASGSSVFTASQSVEAAIEGFKGHGLFTYTLVEGMKGMADENNDKFITLGELKSYVERNVFIRSKEQFKIKQVPYVNIGTIDFSIANVR</sequence>
<evidence type="ECO:0000256" key="1">
    <source>
        <dbReference type="SAM" id="SignalP"/>
    </source>
</evidence>
<accession>A0A1H2KAT4</accession>
<evidence type="ECO:0000313" key="3">
    <source>
        <dbReference type="EMBL" id="SDU65804.1"/>
    </source>
</evidence>
<proteinExistence type="predicted"/>
<dbReference type="Gene3D" id="2.60.40.10">
    <property type="entry name" value="Immunoglobulins"/>
    <property type="match status" value="1"/>
</dbReference>
<evidence type="ECO:0000313" key="4">
    <source>
        <dbReference type="Proteomes" id="UP000199608"/>
    </source>
</evidence>
<dbReference type="RefSeq" id="WP_092238630.1">
    <property type="nucleotide sequence ID" value="NZ_FNLL01000028.1"/>
</dbReference>
<gene>
    <name evidence="3" type="ORF">SAMN04487931_1282</name>
</gene>
<dbReference type="InterPro" id="IPR018247">
    <property type="entry name" value="EF_Hand_1_Ca_BS"/>
</dbReference>
<feature type="domain" description="Peptidase C14 caspase" evidence="2">
    <location>
        <begin position="670"/>
        <end position="918"/>
    </location>
</feature>
<dbReference type="InterPro" id="IPR013783">
    <property type="entry name" value="Ig-like_fold"/>
</dbReference>
<feature type="chain" id="PRO_5011793672" evidence="1">
    <location>
        <begin position="31"/>
        <end position="930"/>
    </location>
</feature>
<dbReference type="EMBL" id="FNLL01000028">
    <property type="protein sequence ID" value="SDU65804.1"/>
    <property type="molecule type" value="Genomic_DNA"/>
</dbReference>
<dbReference type="Pfam" id="PF00656">
    <property type="entry name" value="Peptidase_C14"/>
    <property type="match status" value="1"/>
</dbReference>
<dbReference type="InterPro" id="IPR029030">
    <property type="entry name" value="Caspase-like_dom_sf"/>
</dbReference>
<dbReference type="GO" id="GO:0004197">
    <property type="term" value="F:cysteine-type endopeptidase activity"/>
    <property type="evidence" value="ECO:0007669"/>
    <property type="project" value="InterPro"/>
</dbReference>
<dbReference type="PROSITE" id="PS00018">
    <property type="entry name" value="EF_HAND_1"/>
    <property type="match status" value="1"/>
</dbReference>
<dbReference type="InterPro" id="IPR011600">
    <property type="entry name" value="Pept_C14_caspase"/>
</dbReference>
<name>A0A1H2KAT4_9BACT</name>
<dbReference type="GO" id="GO:0006508">
    <property type="term" value="P:proteolysis"/>
    <property type="evidence" value="ECO:0007669"/>
    <property type="project" value="InterPro"/>
</dbReference>
<dbReference type="AlphaFoldDB" id="A0A1H2KAT4"/>
<reference evidence="4" key="1">
    <citation type="submission" date="2016-10" db="EMBL/GenBank/DDBJ databases">
        <authorList>
            <person name="Varghese N."/>
            <person name="Submissions S."/>
        </authorList>
    </citation>
    <scope>NUCLEOTIDE SEQUENCE [LARGE SCALE GENOMIC DNA]</scope>
    <source>
        <strain evidence="4">DSM 3384</strain>
    </source>
</reference>
<feature type="signal peptide" evidence="1">
    <location>
        <begin position="1"/>
        <end position="30"/>
    </location>
</feature>
<keyword evidence="4" id="KW-1185">Reference proteome</keyword>
<dbReference type="Pfam" id="PF17957">
    <property type="entry name" value="Big_7"/>
    <property type="match status" value="1"/>
</dbReference>
<dbReference type="SUPFAM" id="SSF52129">
    <property type="entry name" value="Caspase-like"/>
    <property type="match status" value="1"/>
</dbReference>